<evidence type="ECO:0000256" key="1">
    <source>
        <dbReference type="ARBA" id="ARBA00010139"/>
    </source>
</evidence>
<dbReference type="InterPro" id="IPR051209">
    <property type="entry name" value="FAD-bind_Monooxygenase_sf"/>
</dbReference>
<proteinExistence type="inferred from homology"/>
<feature type="non-terminal residue" evidence="5">
    <location>
        <position position="1"/>
    </location>
</feature>
<evidence type="ECO:0000313" key="6">
    <source>
        <dbReference type="Proteomes" id="UP000250266"/>
    </source>
</evidence>
<dbReference type="PANTHER" id="PTHR42877">
    <property type="entry name" value="L-ORNITHINE N(5)-MONOOXYGENASE-RELATED"/>
    <property type="match status" value="1"/>
</dbReference>
<gene>
    <name evidence="5" type="ORF">K432DRAFT_296596</name>
</gene>
<dbReference type="PANTHER" id="PTHR42877:SF4">
    <property type="entry name" value="FAD_NAD(P)-BINDING DOMAIN-CONTAINING PROTEIN-RELATED"/>
    <property type="match status" value="1"/>
</dbReference>
<reference evidence="5 6" key="1">
    <citation type="journal article" date="2016" name="Nat. Commun.">
        <title>Ectomycorrhizal ecology is imprinted in the genome of the dominant symbiotic fungus Cenococcum geophilum.</title>
        <authorList>
            <consortium name="DOE Joint Genome Institute"/>
            <person name="Peter M."/>
            <person name="Kohler A."/>
            <person name="Ohm R.A."/>
            <person name="Kuo A."/>
            <person name="Krutzmann J."/>
            <person name="Morin E."/>
            <person name="Arend M."/>
            <person name="Barry K.W."/>
            <person name="Binder M."/>
            <person name="Choi C."/>
            <person name="Clum A."/>
            <person name="Copeland A."/>
            <person name="Grisel N."/>
            <person name="Haridas S."/>
            <person name="Kipfer T."/>
            <person name="LaButti K."/>
            <person name="Lindquist E."/>
            <person name="Lipzen A."/>
            <person name="Maire R."/>
            <person name="Meier B."/>
            <person name="Mihaltcheva S."/>
            <person name="Molinier V."/>
            <person name="Murat C."/>
            <person name="Poggeler S."/>
            <person name="Quandt C.A."/>
            <person name="Sperisen C."/>
            <person name="Tritt A."/>
            <person name="Tisserant E."/>
            <person name="Crous P.W."/>
            <person name="Henrissat B."/>
            <person name="Nehls U."/>
            <person name="Egli S."/>
            <person name="Spatafora J.W."/>
            <person name="Grigoriev I.V."/>
            <person name="Martin F.M."/>
        </authorList>
    </citation>
    <scope>NUCLEOTIDE SEQUENCE [LARGE SCALE GENOMIC DNA]</scope>
    <source>
        <strain evidence="5 6">CBS 459.81</strain>
    </source>
</reference>
<dbReference type="Proteomes" id="UP000250266">
    <property type="component" value="Unassembled WGS sequence"/>
</dbReference>
<dbReference type="OrthoDB" id="74360at2759"/>
<evidence type="ECO:0000256" key="4">
    <source>
        <dbReference type="ARBA" id="ARBA00023002"/>
    </source>
</evidence>
<organism evidence="5 6">
    <name type="scientific">Lepidopterella palustris CBS 459.81</name>
    <dbReference type="NCBI Taxonomy" id="1314670"/>
    <lineage>
        <taxon>Eukaryota</taxon>
        <taxon>Fungi</taxon>
        <taxon>Dikarya</taxon>
        <taxon>Ascomycota</taxon>
        <taxon>Pezizomycotina</taxon>
        <taxon>Dothideomycetes</taxon>
        <taxon>Pleosporomycetidae</taxon>
        <taxon>Mytilinidiales</taxon>
        <taxon>Argynnaceae</taxon>
        <taxon>Lepidopterella</taxon>
    </lineage>
</organism>
<dbReference type="EMBL" id="KV744939">
    <property type="protein sequence ID" value="OCK80944.1"/>
    <property type="molecule type" value="Genomic_DNA"/>
</dbReference>
<evidence type="ECO:0000313" key="5">
    <source>
        <dbReference type="EMBL" id="OCK80944.1"/>
    </source>
</evidence>
<keyword evidence="2" id="KW-0285">Flavoprotein</keyword>
<keyword evidence="3" id="KW-0274">FAD</keyword>
<comment type="similarity">
    <text evidence="1">Belongs to the FAD-binding monooxygenase family.</text>
</comment>
<dbReference type="InterPro" id="IPR020946">
    <property type="entry name" value="Flavin_mOase-like"/>
</dbReference>
<dbReference type="SUPFAM" id="SSF51905">
    <property type="entry name" value="FAD/NAD(P)-binding domain"/>
    <property type="match status" value="2"/>
</dbReference>
<dbReference type="Gene3D" id="3.50.50.60">
    <property type="entry name" value="FAD/NAD(P)-binding domain"/>
    <property type="match status" value="2"/>
</dbReference>
<dbReference type="GO" id="GO:0050660">
    <property type="term" value="F:flavin adenine dinucleotide binding"/>
    <property type="evidence" value="ECO:0007669"/>
    <property type="project" value="InterPro"/>
</dbReference>
<evidence type="ECO:0000256" key="3">
    <source>
        <dbReference type="ARBA" id="ARBA00022827"/>
    </source>
</evidence>
<dbReference type="AlphaFoldDB" id="A0A8E2JGC5"/>
<accession>A0A8E2JGC5</accession>
<keyword evidence="4" id="KW-0560">Oxidoreductase</keyword>
<dbReference type="GO" id="GO:0004499">
    <property type="term" value="F:N,N-dimethylaniline monooxygenase activity"/>
    <property type="evidence" value="ECO:0007669"/>
    <property type="project" value="InterPro"/>
</dbReference>
<evidence type="ECO:0000256" key="2">
    <source>
        <dbReference type="ARBA" id="ARBA00022630"/>
    </source>
</evidence>
<protein>
    <submittedName>
        <fullName evidence="5">FAD/NAD(P)-binding domain-containing protein</fullName>
    </submittedName>
</protein>
<sequence>ACDVPIYLYEMSWAKRTNWTELLPLQPEIQSYLDDITHQYGLYRHIQFATQLVEARWLEDEKMWALKMRNSSPTAPEDAFFTVKHHVVVMACGPLSQPRMPEGIDASVFQGEQFHSQQWQHDTVFEGKNVAVVGNGCSATQFMPIISRRCKSVTQYVSSPHWLVPRNNPLYTEWQKWIFQNIPGAATLHRYQIAWLFEKEGYKLRGGSGPAKVRQQVEGYLKAHLEAHAPKKYVKQLTPNFPVGCKRLVLDSNYLDCLHADNIDLAFTRVSEVTESGLVGKDGSRRDYDIIIWATGFLATMPFNGIKLYGRDGQELHDRWEEEGGPRAYAGVATKGFPNLYMTTGPNTFSGHTSITQIIEKQAMWIAQTLKLQLDNKVQTFEITPQAEKQWSDFLRERMSGMVWTSSACNSWFKTKDGFIPTNFPGSTMLVSRTNLYEILDKGQFCFPHSCIRS</sequence>
<keyword evidence="6" id="KW-1185">Reference proteome</keyword>
<dbReference type="GO" id="GO:0050661">
    <property type="term" value="F:NADP binding"/>
    <property type="evidence" value="ECO:0007669"/>
    <property type="project" value="InterPro"/>
</dbReference>
<dbReference type="Pfam" id="PF00743">
    <property type="entry name" value="FMO-like"/>
    <property type="match status" value="1"/>
</dbReference>
<dbReference type="InterPro" id="IPR036188">
    <property type="entry name" value="FAD/NAD-bd_sf"/>
</dbReference>
<name>A0A8E2JGC5_9PEZI</name>